<evidence type="ECO:0000256" key="5">
    <source>
        <dbReference type="SAM" id="MobiDB-lite"/>
    </source>
</evidence>
<feature type="transmembrane region" description="Helical" evidence="6">
    <location>
        <begin position="340"/>
        <end position="364"/>
    </location>
</feature>
<feature type="transmembrane region" description="Helical" evidence="6">
    <location>
        <begin position="141"/>
        <end position="160"/>
    </location>
</feature>
<feature type="transmembrane region" description="Helical" evidence="6">
    <location>
        <begin position="463"/>
        <end position="485"/>
    </location>
</feature>
<proteinExistence type="predicted"/>
<evidence type="ECO:0000256" key="4">
    <source>
        <dbReference type="ARBA" id="ARBA00023136"/>
    </source>
</evidence>
<feature type="transmembrane region" description="Helical" evidence="6">
    <location>
        <begin position="270"/>
        <end position="289"/>
    </location>
</feature>
<dbReference type="PANTHER" id="PTHR23501">
    <property type="entry name" value="MAJOR FACILITATOR SUPERFAMILY"/>
    <property type="match status" value="1"/>
</dbReference>
<feature type="transmembrane region" description="Helical" evidence="6">
    <location>
        <begin position="406"/>
        <end position="425"/>
    </location>
</feature>
<evidence type="ECO:0000313" key="8">
    <source>
        <dbReference type="EMBL" id="KAK3942831.1"/>
    </source>
</evidence>
<keyword evidence="4 6" id="KW-0472">Membrane</keyword>
<dbReference type="CDD" id="cd17502">
    <property type="entry name" value="MFS_Azr1_MDR_like"/>
    <property type="match status" value="1"/>
</dbReference>
<accession>A0AAN6S7N2</accession>
<dbReference type="InterPro" id="IPR020846">
    <property type="entry name" value="MFS_dom"/>
</dbReference>
<feature type="transmembrane region" description="Helical" evidence="6">
    <location>
        <begin position="431"/>
        <end position="451"/>
    </location>
</feature>
<feature type="transmembrane region" description="Helical" evidence="6">
    <location>
        <begin position="73"/>
        <end position="91"/>
    </location>
</feature>
<dbReference type="PROSITE" id="PS50850">
    <property type="entry name" value="MFS"/>
    <property type="match status" value="1"/>
</dbReference>
<comment type="subcellular location">
    <subcellularLocation>
        <location evidence="1">Membrane</location>
        <topology evidence="1">Multi-pass membrane protein</topology>
    </subcellularLocation>
</comment>
<dbReference type="PANTHER" id="PTHR23501:SF198">
    <property type="entry name" value="AZOLE RESISTANCE PROTEIN 1-RELATED"/>
    <property type="match status" value="1"/>
</dbReference>
<reference evidence="9" key="1">
    <citation type="journal article" date="2023" name="Mol. Phylogenet. Evol.">
        <title>Genome-scale phylogeny and comparative genomics of the fungal order Sordariales.</title>
        <authorList>
            <person name="Hensen N."/>
            <person name="Bonometti L."/>
            <person name="Westerberg I."/>
            <person name="Brannstrom I.O."/>
            <person name="Guillou S."/>
            <person name="Cros-Aarteil S."/>
            <person name="Calhoun S."/>
            <person name="Haridas S."/>
            <person name="Kuo A."/>
            <person name="Mondo S."/>
            <person name="Pangilinan J."/>
            <person name="Riley R."/>
            <person name="LaButti K."/>
            <person name="Andreopoulos B."/>
            <person name="Lipzen A."/>
            <person name="Chen C."/>
            <person name="Yan M."/>
            <person name="Daum C."/>
            <person name="Ng V."/>
            <person name="Clum A."/>
            <person name="Steindorff A."/>
            <person name="Ohm R.A."/>
            <person name="Martin F."/>
            <person name="Silar P."/>
            <person name="Natvig D.O."/>
            <person name="Lalanne C."/>
            <person name="Gautier V."/>
            <person name="Ament-Velasquez S.L."/>
            <person name="Kruys A."/>
            <person name="Hutchinson M.I."/>
            <person name="Powell A.J."/>
            <person name="Barry K."/>
            <person name="Miller A.N."/>
            <person name="Grigoriev I.V."/>
            <person name="Debuchy R."/>
            <person name="Gladieux P."/>
            <person name="Hiltunen Thoren M."/>
            <person name="Johannesson H."/>
        </authorList>
    </citation>
    <scope>NUCLEOTIDE SEQUENCE [LARGE SCALE GENOMIC DNA]</scope>
    <source>
        <strain evidence="9">CBS 340.73</strain>
    </source>
</reference>
<dbReference type="AlphaFoldDB" id="A0AAN6S7N2"/>
<protein>
    <submittedName>
        <fullName evidence="8">HC-toxin efflux carrier</fullName>
    </submittedName>
</protein>
<dbReference type="EMBL" id="MU853770">
    <property type="protein sequence ID" value="KAK3942831.1"/>
    <property type="molecule type" value="Genomic_DNA"/>
</dbReference>
<evidence type="ECO:0000256" key="3">
    <source>
        <dbReference type="ARBA" id="ARBA00022989"/>
    </source>
</evidence>
<keyword evidence="9" id="KW-1185">Reference proteome</keyword>
<evidence type="ECO:0000256" key="2">
    <source>
        <dbReference type="ARBA" id="ARBA00022692"/>
    </source>
</evidence>
<sequence>MDHNGHHDPAETTPFEDTTKDKTKQEQPSSNDAAKAPTLDDTKPEQEAVAKDAAKTDITEDIDPANEVQGTRLVLIHLAICLCTFLVGLDFNLIATAVPVITAEFNSTRDVGWYGAAFMVAMCASQPLAGKTYTLFPKKTVYLLYLFVFELGSLVCALSPSSRALIAGRVVTGLGASGLLAGGFTILSTIIPLHKRAVWTGIMGATFSIASIVGPVLAGALTQNVTWRWCFYINLPIGGASAAVFFLLVRIRRAETENKPIRAKLQSIDAVGLALFAGSITMLLLALQWGGVEYAWSSSVIIGLFVGFGVVLILFFAWAMYKQENALIPPRIFTINRNPLLLCAAAFFVNGPFQVIIYWLPIWFQGVLGASPTRSGINFFPTVIADVLAAFIGSAMVSQLGWWNPFLLFAEVAVCLCGGLLTTIYPDISGAHWVGYQILGGVGYSLASNLSHLAMQSSLPQDLVPLGASTLLTVISTSCAIFMAIGQTVFLNQLQANLGAVVPQNVVDKIINGGVADLGSLVNGSELPIVIQKYSLSVTHVFYIPAVTPVLSFLLLLGCKWISTKSKQSPATVDGVSEKTDAEKAL</sequence>
<evidence type="ECO:0000256" key="6">
    <source>
        <dbReference type="SAM" id="Phobius"/>
    </source>
</evidence>
<feature type="transmembrane region" description="Helical" evidence="6">
    <location>
        <begin position="541"/>
        <end position="559"/>
    </location>
</feature>
<dbReference type="InterPro" id="IPR036259">
    <property type="entry name" value="MFS_trans_sf"/>
</dbReference>
<gene>
    <name evidence="8" type="ORF">QBC46DRAFT_423807</name>
</gene>
<feature type="transmembrane region" description="Helical" evidence="6">
    <location>
        <begin position="376"/>
        <end position="397"/>
    </location>
</feature>
<dbReference type="InterPro" id="IPR011701">
    <property type="entry name" value="MFS"/>
</dbReference>
<keyword evidence="3 6" id="KW-1133">Transmembrane helix</keyword>
<evidence type="ECO:0000256" key="1">
    <source>
        <dbReference type="ARBA" id="ARBA00004141"/>
    </source>
</evidence>
<comment type="caution">
    <text evidence="8">The sequence shown here is derived from an EMBL/GenBank/DDBJ whole genome shotgun (WGS) entry which is preliminary data.</text>
</comment>
<feature type="transmembrane region" description="Helical" evidence="6">
    <location>
        <begin position="198"/>
        <end position="220"/>
    </location>
</feature>
<dbReference type="Proteomes" id="UP001303473">
    <property type="component" value="Unassembled WGS sequence"/>
</dbReference>
<dbReference type="Gene3D" id="1.20.1250.20">
    <property type="entry name" value="MFS general substrate transporter like domains"/>
    <property type="match status" value="2"/>
</dbReference>
<feature type="domain" description="Major facilitator superfamily (MFS) profile" evidence="7">
    <location>
        <begin position="76"/>
        <end position="564"/>
    </location>
</feature>
<dbReference type="GO" id="GO:0005886">
    <property type="term" value="C:plasma membrane"/>
    <property type="evidence" value="ECO:0007669"/>
    <property type="project" value="TreeGrafter"/>
</dbReference>
<evidence type="ECO:0000259" key="7">
    <source>
        <dbReference type="PROSITE" id="PS50850"/>
    </source>
</evidence>
<keyword evidence="2 6" id="KW-0812">Transmembrane</keyword>
<feature type="transmembrane region" description="Helical" evidence="6">
    <location>
        <begin position="295"/>
        <end position="319"/>
    </location>
</feature>
<organism evidence="8 9">
    <name type="scientific">Diplogelasinospora grovesii</name>
    <dbReference type="NCBI Taxonomy" id="303347"/>
    <lineage>
        <taxon>Eukaryota</taxon>
        <taxon>Fungi</taxon>
        <taxon>Dikarya</taxon>
        <taxon>Ascomycota</taxon>
        <taxon>Pezizomycotina</taxon>
        <taxon>Sordariomycetes</taxon>
        <taxon>Sordariomycetidae</taxon>
        <taxon>Sordariales</taxon>
        <taxon>Diplogelasinosporaceae</taxon>
        <taxon>Diplogelasinospora</taxon>
    </lineage>
</organism>
<dbReference type="Pfam" id="PF07690">
    <property type="entry name" value="MFS_1"/>
    <property type="match status" value="1"/>
</dbReference>
<evidence type="ECO:0000313" key="9">
    <source>
        <dbReference type="Proteomes" id="UP001303473"/>
    </source>
</evidence>
<feature type="transmembrane region" description="Helical" evidence="6">
    <location>
        <begin position="111"/>
        <end position="129"/>
    </location>
</feature>
<feature type="transmembrane region" description="Helical" evidence="6">
    <location>
        <begin position="166"/>
        <end position="191"/>
    </location>
</feature>
<feature type="compositionally biased region" description="Basic and acidic residues" evidence="5">
    <location>
        <begin position="1"/>
        <end position="10"/>
    </location>
</feature>
<feature type="transmembrane region" description="Helical" evidence="6">
    <location>
        <begin position="226"/>
        <end position="249"/>
    </location>
</feature>
<feature type="region of interest" description="Disordered" evidence="5">
    <location>
        <begin position="1"/>
        <end position="46"/>
    </location>
</feature>
<name>A0AAN6S7N2_9PEZI</name>
<dbReference type="GO" id="GO:0022857">
    <property type="term" value="F:transmembrane transporter activity"/>
    <property type="evidence" value="ECO:0007669"/>
    <property type="project" value="InterPro"/>
</dbReference>
<dbReference type="SUPFAM" id="SSF103473">
    <property type="entry name" value="MFS general substrate transporter"/>
    <property type="match status" value="2"/>
</dbReference>